<dbReference type="GO" id="GO:0017150">
    <property type="term" value="F:tRNA dihydrouridine synthase activity"/>
    <property type="evidence" value="ECO:0007669"/>
    <property type="project" value="InterPro"/>
</dbReference>
<dbReference type="OrthoDB" id="10262250at2759"/>
<sequence>MSIQGQLLEVTVVGCNKLKDTEWISRQDPYVILEYATTKFRTRTCTDGGRNPSFQEKTALSLIEGLREISVSVWNSNTVSHDDFIGSGRVQLSKALAEGYDDSCWSIQSRSGRYSGEVKLIMHYANARKAEKPAKSATPSSYAPTAPPYNPALQYAPPYMPPKAVDSSSYPPAAYPPAGYPLVANPALYQPAIYPPPLLQQQYPPTYPPTQTYLPPQPYPPPPGQPCYPPVMKSAVHTVYSAFIPRHLHNITTHRKKTFDILNGPSLQFKRFHSCLDEYLVCPRATIDRKYFPQLFSIAPMMDWTDNHYRTLARLISKHAWLYTEMVVAETIVHQSENLDRFLAFSPIQHPIVLQIGGSNLTNLAKAAELANAYSYDGINLNCGCPSGKVAGHGCFGARLMFDPEFVGGAMSAIASNCDVPVSVKCRIGNFIHTVSSRSPTKHFIIHARKALLNGLSPAANRKVPPLKYEYYFALLRDFPEICFTINGGITCIDQVTAALREGANGVMVGRAAYNNPWNTLGHVDSEVYGASSSNLSRRQILEKYQMYGDSELGKYGPNKPSVRQMVKPLLNLFHSEPGNGLWKRKADTALRHCTTIESFLEETLDAIPDNVLDSTLLRNPSIGEGGFAGINSLLPPPYQSCEKQALSIIGA</sequence>
<dbReference type="NCBIfam" id="NF008774">
    <property type="entry name" value="PRK11815.1"/>
    <property type="match status" value="1"/>
</dbReference>
<dbReference type="PANTHER" id="PTHR42907">
    <property type="entry name" value="FMN-LINKED OXIDOREDUCTASES SUPERFAMILY PROTEIN"/>
    <property type="match status" value="1"/>
</dbReference>
<evidence type="ECO:0000256" key="8">
    <source>
        <dbReference type="ARBA" id="ARBA00023002"/>
    </source>
</evidence>
<organism evidence="10 11">
    <name type="scientific">Musa troglodytarum</name>
    <name type="common">fe'i banana</name>
    <dbReference type="NCBI Taxonomy" id="320322"/>
    <lineage>
        <taxon>Eukaryota</taxon>
        <taxon>Viridiplantae</taxon>
        <taxon>Streptophyta</taxon>
        <taxon>Embryophyta</taxon>
        <taxon>Tracheophyta</taxon>
        <taxon>Spermatophyta</taxon>
        <taxon>Magnoliopsida</taxon>
        <taxon>Liliopsida</taxon>
        <taxon>Zingiberales</taxon>
        <taxon>Musaceae</taxon>
        <taxon>Musa</taxon>
    </lineage>
</organism>
<keyword evidence="6" id="KW-0521">NADP</keyword>
<keyword evidence="2" id="KW-0820">tRNA-binding</keyword>
<gene>
    <name evidence="10" type="ORF">MUK42_09918</name>
</gene>
<evidence type="ECO:0000256" key="3">
    <source>
        <dbReference type="ARBA" id="ARBA00022630"/>
    </source>
</evidence>
<keyword evidence="5" id="KW-0819">tRNA processing</keyword>
<dbReference type="PROSITE" id="PS50004">
    <property type="entry name" value="C2"/>
    <property type="match status" value="1"/>
</dbReference>
<dbReference type="InterPro" id="IPR035587">
    <property type="entry name" value="DUS-like_FMN-bd"/>
</dbReference>
<keyword evidence="11" id="KW-1185">Reference proteome</keyword>
<comment type="cofactor">
    <cofactor evidence="1">
        <name>FMN</name>
        <dbReference type="ChEBI" id="CHEBI:58210"/>
    </cofactor>
</comment>
<evidence type="ECO:0000256" key="1">
    <source>
        <dbReference type="ARBA" id="ARBA00001917"/>
    </source>
</evidence>
<dbReference type="InterPro" id="IPR035892">
    <property type="entry name" value="C2_domain_sf"/>
</dbReference>
<keyword evidence="3" id="KW-0285">Flavoprotein</keyword>
<name>A0A9E7JBE8_9LILI</name>
<dbReference type="InterPro" id="IPR004653">
    <property type="entry name" value="DusA"/>
</dbReference>
<evidence type="ECO:0000256" key="2">
    <source>
        <dbReference type="ARBA" id="ARBA00022555"/>
    </source>
</evidence>
<dbReference type="InterPro" id="IPR018517">
    <property type="entry name" value="tRNA_hU_synthase_CS"/>
</dbReference>
<dbReference type="InterPro" id="IPR013785">
    <property type="entry name" value="Aldolase_TIM"/>
</dbReference>
<evidence type="ECO:0000256" key="7">
    <source>
        <dbReference type="ARBA" id="ARBA00022884"/>
    </source>
</evidence>
<evidence type="ECO:0000313" key="11">
    <source>
        <dbReference type="Proteomes" id="UP001055439"/>
    </source>
</evidence>
<dbReference type="Gene3D" id="3.20.20.70">
    <property type="entry name" value="Aldolase class I"/>
    <property type="match status" value="1"/>
</dbReference>
<evidence type="ECO:0000256" key="4">
    <source>
        <dbReference type="ARBA" id="ARBA00022643"/>
    </source>
</evidence>
<dbReference type="GO" id="GO:0000049">
    <property type="term" value="F:tRNA binding"/>
    <property type="evidence" value="ECO:0007669"/>
    <property type="project" value="UniProtKB-KW"/>
</dbReference>
<proteinExistence type="predicted"/>
<dbReference type="Pfam" id="PF00168">
    <property type="entry name" value="C2"/>
    <property type="match status" value="1"/>
</dbReference>
<dbReference type="Pfam" id="PF01207">
    <property type="entry name" value="Dus"/>
    <property type="match status" value="1"/>
</dbReference>
<keyword evidence="8" id="KW-0560">Oxidoreductase</keyword>
<dbReference type="EMBL" id="CP097502">
    <property type="protein sequence ID" value="URD74716.1"/>
    <property type="molecule type" value="Genomic_DNA"/>
</dbReference>
<dbReference type="InterPro" id="IPR000008">
    <property type="entry name" value="C2_dom"/>
</dbReference>
<dbReference type="GO" id="GO:0050660">
    <property type="term" value="F:flavin adenine dinucleotide binding"/>
    <property type="evidence" value="ECO:0007669"/>
    <property type="project" value="InterPro"/>
</dbReference>
<dbReference type="SUPFAM" id="SSF49562">
    <property type="entry name" value="C2 domain (Calcium/lipid-binding domain, CaLB)"/>
    <property type="match status" value="1"/>
</dbReference>
<evidence type="ECO:0000256" key="6">
    <source>
        <dbReference type="ARBA" id="ARBA00022857"/>
    </source>
</evidence>
<evidence type="ECO:0000256" key="5">
    <source>
        <dbReference type="ARBA" id="ARBA00022694"/>
    </source>
</evidence>
<dbReference type="Gene3D" id="2.60.40.150">
    <property type="entry name" value="C2 domain"/>
    <property type="match status" value="1"/>
</dbReference>
<dbReference type="AlphaFoldDB" id="A0A9E7JBE8"/>
<keyword evidence="4" id="KW-0288">FMN</keyword>
<dbReference type="SMART" id="SM00239">
    <property type="entry name" value="C2"/>
    <property type="match status" value="1"/>
</dbReference>
<dbReference type="SUPFAM" id="SSF51395">
    <property type="entry name" value="FMN-linked oxidoreductases"/>
    <property type="match status" value="1"/>
</dbReference>
<dbReference type="Proteomes" id="UP001055439">
    <property type="component" value="Chromosome 1"/>
</dbReference>
<dbReference type="PANTHER" id="PTHR42907:SF1">
    <property type="entry name" value="FMN-LINKED OXIDOREDUCTASES SUPERFAMILY PROTEIN"/>
    <property type="match status" value="1"/>
</dbReference>
<evidence type="ECO:0000313" key="10">
    <source>
        <dbReference type="EMBL" id="URD74716.1"/>
    </source>
</evidence>
<dbReference type="CDD" id="cd00030">
    <property type="entry name" value="C2"/>
    <property type="match status" value="1"/>
</dbReference>
<dbReference type="CDD" id="cd02801">
    <property type="entry name" value="DUS_like_FMN"/>
    <property type="match status" value="1"/>
</dbReference>
<accession>A0A9E7JBE8</accession>
<reference evidence="10" key="1">
    <citation type="submission" date="2022-05" db="EMBL/GenBank/DDBJ databases">
        <title>The Musa troglodytarum L. genome provides insights into the mechanism of non-climacteric behaviour and enrichment of carotenoids.</title>
        <authorList>
            <person name="Wang J."/>
        </authorList>
    </citation>
    <scope>NUCLEOTIDE SEQUENCE</scope>
    <source>
        <tissue evidence="10">Leaf</tissue>
    </source>
</reference>
<evidence type="ECO:0000259" key="9">
    <source>
        <dbReference type="PROSITE" id="PS50004"/>
    </source>
</evidence>
<feature type="domain" description="C2" evidence="9">
    <location>
        <begin position="1"/>
        <end position="106"/>
    </location>
</feature>
<dbReference type="PROSITE" id="PS01136">
    <property type="entry name" value="UPF0034"/>
    <property type="match status" value="1"/>
</dbReference>
<keyword evidence="7" id="KW-0694">RNA-binding</keyword>
<protein>
    <recommendedName>
        <fullName evidence="9">C2 domain-containing protein</fullName>
    </recommendedName>
</protein>
<dbReference type="Gene3D" id="1.20.120.1460">
    <property type="match status" value="1"/>
</dbReference>